<keyword evidence="2" id="KW-1133">Transmembrane helix</keyword>
<dbReference type="AlphaFoldDB" id="A0A382PK29"/>
<sequence length="97" mass="10039">MRNSHGACVKKTTEQTGMARPKTKQPKVSAIALLMVGIIGLGGSDQALLAQTENLPIATAVPCPLFVPTAVTTNGNTDLPDTAEPAPTNTADELLEN</sequence>
<proteinExistence type="predicted"/>
<reference evidence="3" key="1">
    <citation type="submission" date="2018-05" db="EMBL/GenBank/DDBJ databases">
        <authorList>
            <person name="Lanie J.A."/>
            <person name="Ng W.-L."/>
            <person name="Kazmierczak K.M."/>
            <person name="Andrzejewski T.M."/>
            <person name="Davidsen T.M."/>
            <person name="Wayne K.J."/>
            <person name="Tettelin H."/>
            <person name="Glass J.I."/>
            <person name="Rusch D."/>
            <person name="Podicherti R."/>
            <person name="Tsui H.-C.T."/>
            <person name="Winkler M.E."/>
        </authorList>
    </citation>
    <scope>NUCLEOTIDE SEQUENCE</scope>
</reference>
<feature type="transmembrane region" description="Helical" evidence="2">
    <location>
        <begin position="28"/>
        <end position="49"/>
    </location>
</feature>
<feature type="non-terminal residue" evidence="3">
    <location>
        <position position="97"/>
    </location>
</feature>
<keyword evidence="2" id="KW-0812">Transmembrane</keyword>
<gene>
    <name evidence="3" type="ORF">METZ01_LOCUS325135</name>
</gene>
<dbReference type="EMBL" id="UINC01107132">
    <property type="protein sequence ID" value="SVC72281.1"/>
    <property type="molecule type" value="Genomic_DNA"/>
</dbReference>
<evidence type="ECO:0000256" key="2">
    <source>
        <dbReference type="SAM" id="Phobius"/>
    </source>
</evidence>
<evidence type="ECO:0000256" key="1">
    <source>
        <dbReference type="SAM" id="MobiDB-lite"/>
    </source>
</evidence>
<name>A0A382PK29_9ZZZZ</name>
<accession>A0A382PK29</accession>
<keyword evidence="2" id="KW-0472">Membrane</keyword>
<evidence type="ECO:0000313" key="3">
    <source>
        <dbReference type="EMBL" id="SVC72281.1"/>
    </source>
</evidence>
<protein>
    <submittedName>
        <fullName evidence="3">Uncharacterized protein</fullName>
    </submittedName>
</protein>
<feature type="region of interest" description="Disordered" evidence="1">
    <location>
        <begin position="73"/>
        <end position="97"/>
    </location>
</feature>
<organism evidence="3">
    <name type="scientific">marine metagenome</name>
    <dbReference type="NCBI Taxonomy" id="408172"/>
    <lineage>
        <taxon>unclassified sequences</taxon>
        <taxon>metagenomes</taxon>
        <taxon>ecological metagenomes</taxon>
    </lineage>
</organism>
<feature type="region of interest" description="Disordered" evidence="1">
    <location>
        <begin position="1"/>
        <end position="24"/>
    </location>
</feature>